<organism evidence="3">
    <name type="scientific">Capitella teleta</name>
    <name type="common">Polychaete worm</name>
    <dbReference type="NCBI Taxonomy" id="283909"/>
    <lineage>
        <taxon>Eukaryota</taxon>
        <taxon>Metazoa</taxon>
        <taxon>Spiralia</taxon>
        <taxon>Lophotrochozoa</taxon>
        <taxon>Annelida</taxon>
        <taxon>Polychaeta</taxon>
        <taxon>Sedentaria</taxon>
        <taxon>Scolecida</taxon>
        <taxon>Capitellidae</taxon>
        <taxon>Capitella</taxon>
    </lineage>
</organism>
<dbReference type="GO" id="GO:0061564">
    <property type="term" value="P:axon development"/>
    <property type="evidence" value="ECO:0007669"/>
    <property type="project" value="TreeGrafter"/>
</dbReference>
<dbReference type="SUPFAM" id="SSF47459">
    <property type="entry name" value="HLH, helix-loop-helix DNA-binding domain"/>
    <property type="match status" value="1"/>
</dbReference>
<evidence type="ECO:0000259" key="2">
    <source>
        <dbReference type="PROSITE" id="PS50888"/>
    </source>
</evidence>
<evidence type="ECO:0000256" key="1">
    <source>
        <dbReference type="SAM" id="MobiDB-lite"/>
    </source>
</evidence>
<dbReference type="InterPro" id="IPR011598">
    <property type="entry name" value="bHLH_dom"/>
</dbReference>
<name>R7UI48_CAPTE</name>
<dbReference type="GO" id="GO:0007423">
    <property type="term" value="P:sensory organ development"/>
    <property type="evidence" value="ECO:0007669"/>
    <property type="project" value="TreeGrafter"/>
</dbReference>
<dbReference type="PROSITE" id="PS50888">
    <property type="entry name" value="BHLH"/>
    <property type="match status" value="1"/>
</dbReference>
<dbReference type="InterPro" id="IPR036638">
    <property type="entry name" value="HLH_DNA-bd_sf"/>
</dbReference>
<dbReference type="HOGENOM" id="CLU_1919047_0_0_1"/>
<proteinExistence type="predicted"/>
<dbReference type="EMBL" id="KB300862">
    <property type="protein sequence ID" value="ELU06234.1"/>
    <property type="molecule type" value="Genomic_DNA"/>
</dbReference>
<feature type="compositionally biased region" description="Basic and acidic residues" evidence="1">
    <location>
        <begin position="15"/>
        <end position="32"/>
    </location>
</feature>
<evidence type="ECO:0000313" key="5">
    <source>
        <dbReference type="Proteomes" id="UP000014760"/>
    </source>
</evidence>
<reference evidence="4" key="3">
    <citation type="submission" date="2015-06" db="UniProtKB">
        <authorList>
            <consortium name="EnsemblMetazoa"/>
        </authorList>
    </citation>
    <scope>IDENTIFICATION</scope>
</reference>
<dbReference type="SMART" id="SM00353">
    <property type="entry name" value="HLH"/>
    <property type="match status" value="1"/>
</dbReference>
<dbReference type="GO" id="GO:0070888">
    <property type="term" value="F:E-box binding"/>
    <property type="evidence" value="ECO:0007669"/>
    <property type="project" value="TreeGrafter"/>
</dbReference>
<dbReference type="EnsemblMetazoa" id="CapteT196926">
    <property type="protein sequence ID" value="CapteP196926"/>
    <property type="gene ID" value="CapteG196926"/>
</dbReference>
<protein>
    <recommendedName>
        <fullName evidence="2">BHLH domain-containing protein</fullName>
    </recommendedName>
</protein>
<dbReference type="OrthoDB" id="10063280at2759"/>
<feature type="region of interest" description="Disordered" evidence="1">
    <location>
        <begin position="1"/>
        <end position="57"/>
    </location>
</feature>
<evidence type="ECO:0000313" key="4">
    <source>
        <dbReference type="EnsemblMetazoa" id="CapteP196926"/>
    </source>
</evidence>
<dbReference type="Pfam" id="PF00010">
    <property type="entry name" value="HLH"/>
    <property type="match status" value="1"/>
</dbReference>
<dbReference type="GO" id="GO:0045944">
    <property type="term" value="P:positive regulation of transcription by RNA polymerase II"/>
    <property type="evidence" value="ECO:0007669"/>
    <property type="project" value="TreeGrafter"/>
</dbReference>
<gene>
    <name evidence="3" type="ORF">CAPTEDRAFT_196926</name>
</gene>
<dbReference type="Gene3D" id="4.10.280.10">
    <property type="entry name" value="Helix-loop-helix DNA-binding domain"/>
    <property type="match status" value="1"/>
</dbReference>
<dbReference type="AlphaFoldDB" id="R7UI48"/>
<dbReference type="GO" id="GO:0046983">
    <property type="term" value="F:protein dimerization activity"/>
    <property type="evidence" value="ECO:0007669"/>
    <property type="project" value="InterPro"/>
</dbReference>
<dbReference type="STRING" id="283909.R7UI48"/>
<feature type="domain" description="BHLH" evidence="2">
    <location>
        <begin position="44"/>
        <end position="97"/>
    </location>
</feature>
<dbReference type="InterPro" id="IPR050359">
    <property type="entry name" value="bHLH_transcription_factors"/>
</dbReference>
<dbReference type="EMBL" id="AMQN01007533">
    <property type="status" value="NOT_ANNOTATED_CDS"/>
    <property type="molecule type" value="Genomic_DNA"/>
</dbReference>
<sequence length="132" mass="14883">MDVAKYNLRLSSLRNRTETERRSEDAGADRQPKPRTRPAPLSRYRRKTANARERGRMQDVNAAFEQLRRVIPQFPEDRGRVTKITTLNLALNYIKALRDVLGLPDPSSSSTASPASSTDEGINALMMNVELV</sequence>
<dbReference type="GO" id="GO:0005634">
    <property type="term" value="C:nucleus"/>
    <property type="evidence" value="ECO:0007669"/>
    <property type="project" value="TreeGrafter"/>
</dbReference>
<dbReference type="CDD" id="cd11431">
    <property type="entry name" value="bHLH_TS_taxi_Dei"/>
    <property type="match status" value="1"/>
</dbReference>
<reference evidence="3 5" key="2">
    <citation type="journal article" date="2013" name="Nature">
        <title>Insights into bilaterian evolution from three spiralian genomes.</title>
        <authorList>
            <person name="Simakov O."/>
            <person name="Marletaz F."/>
            <person name="Cho S.J."/>
            <person name="Edsinger-Gonzales E."/>
            <person name="Havlak P."/>
            <person name="Hellsten U."/>
            <person name="Kuo D.H."/>
            <person name="Larsson T."/>
            <person name="Lv J."/>
            <person name="Arendt D."/>
            <person name="Savage R."/>
            <person name="Osoegawa K."/>
            <person name="de Jong P."/>
            <person name="Grimwood J."/>
            <person name="Chapman J.A."/>
            <person name="Shapiro H."/>
            <person name="Aerts A."/>
            <person name="Otillar R.P."/>
            <person name="Terry A.Y."/>
            <person name="Boore J.L."/>
            <person name="Grigoriev I.V."/>
            <person name="Lindberg D.R."/>
            <person name="Seaver E.C."/>
            <person name="Weisblat D.A."/>
            <person name="Putnam N.H."/>
            <person name="Rokhsar D.S."/>
        </authorList>
    </citation>
    <scope>NUCLEOTIDE SEQUENCE</scope>
    <source>
        <strain evidence="3 5">I ESC-2004</strain>
    </source>
</reference>
<accession>R7UI48</accession>
<evidence type="ECO:0000313" key="3">
    <source>
        <dbReference type="EMBL" id="ELU06234.1"/>
    </source>
</evidence>
<dbReference type="OMA" id="IWALMET"/>
<dbReference type="PANTHER" id="PTHR19290">
    <property type="entry name" value="BASIC HELIX-LOOP-HELIX PROTEIN NEUROGENIN-RELATED"/>
    <property type="match status" value="1"/>
</dbReference>
<keyword evidence="5" id="KW-1185">Reference proteome</keyword>
<dbReference type="GO" id="GO:0000981">
    <property type="term" value="F:DNA-binding transcription factor activity, RNA polymerase II-specific"/>
    <property type="evidence" value="ECO:0007669"/>
    <property type="project" value="TreeGrafter"/>
</dbReference>
<dbReference type="Proteomes" id="UP000014760">
    <property type="component" value="Unassembled WGS sequence"/>
</dbReference>
<dbReference type="PANTHER" id="PTHR19290:SF163">
    <property type="entry name" value="BASIC HELIX-LOOP-HELIX NEURAL TRANSCRIPTION FACTOR TAP"/>
    <property type="match status" value="1"/>
</dbReference>
<reference evidence="5" key="1">
    <citation type="submission" date="2012-12" db="EMBL/GenBank/DDBJ databases">
        <authorList>
            <person name="Hellsten U."/>
            <person name="Grimwood J."/>
            <person name="Chapman J.A."/>
            <person name="Shapiro H."/>
            <person name="Aerts A."/>
            <person name="Otillar R.P."/>
            <person name="Terry A.Y."/>
            <person name="Boore J.L."/>
            <person name="Simakov O."/>
            <person name="Marletaz F."/>
            <person name="Cho S.-J."/>
            <person name="Edsinger-Gonzales E."/>
            <person name="Havlak P."/>
            <person name="Kuo D.-H."/>
            <person name="Larsson T."/>
            <person name="Lv J."/>
            <person name="Arendt D."/>
            <person name="Savage R."/>
            <person name="Osoegawa K."/>
            <person name="de Jong P."/>
            <person name="Lindberg D.R."/>
            <person name="Seaver E.C."/>
            <person name="Weisblat D.A."/>
            <person name="Putnam N.H."/>
            <person name="Grigoriev I.V."/>
            <person name="Rokhsar D.S."/>
        </authorList>
    </citation>
    <scope>NUCLEOTIDE SEQUENCE</scope>
    <source>
        <strain evidence="5">I ESC-2004</strain>
    </source>
</reference>